<evidence type="ECO:0000256" key="2">
    <source>
        <dbReference type="ARBA" id="ARBA00001946"/>
    </source>
</evidence>
<dbReference type="Gene3D" id="1.10.1740.10">
    <property type="match status" value="1"/>
</dbReference>
<comment type="cofactor">
    <cofactor evidence="2">
        <name>Mg(2+)</name>
        <dbReference type="ChEBI" id="CHEBI:18420"/>
    </cofactor>
</comment>
<keyword evidence="9" id="KW-0464">Manganese</keyword>
<evidence type="ECO:0000259" key="13">
    <source>
        <dbReference type="Pfam" id="PF08436"/>
    </source>
</evidence>
<evidence type="ECO:0000259" key="12">
    <source>
        <dbReference type="Pfam" id="PF02670"/>
    </source>
</evidence>
<keyword evidence="10" id="KW-0414">Isoprene biosynthesis</keyword>
<dbReference type="NCBIfam" id="NF009114">
    <property type="entry name" value="PRK12464.1"/>
    <property type="match status" value="1"/>
</dbReference>
<dbReference type="EC" id="1.1.1.267" evidence="5"/>
<keyword evidence="15" id="KW-0413">Isomerase</keyword>
<dbReference type="HAMAP" id="MF_00183">
    <property type="entry name" value="DXP_reductoisom"/>
    <property type="match status" value="1"/>
</dbReference>
<evidence type="ECO:0000256" key="8">
    <source>
        <dbReference type="ARBA" id="ARBA00023002"/>
    </source>
</evidence>
<dbReference type="NCBIfam" id="TIGR00243">
    <property type="entry name" value="Dxr"/>
    <property type="match status" value="1"/>
</dbReference>
<dbReference type="InterPro" id="IPR013644">
    <property type="entry name" value="DXP_reductoisomerase_C"/>
</dbReference>
<dbReference type="GO" id="GO:0016853">
    <property type="term" value="F:isomerase activity"/>
    <property type="evidence" value="ECO:0007669"/>
    <property type="project" value="UniProtKB-KW"/>
</dbReference>
<comment type="catalytic activity">
    <reaction evidence="11">
        <text>2-C-methyl-D-erythritol 4-phosphate + NADP(+) = 1-deoxy-D-xylulose 5-phosphate + NADPH + H(+)</text>
        <dbReference type="Rhea" id="RHEA:13717"/>
        <dbReference type="ChEBI" id="CHEBI:15378"/>
        <dbReference type="ChEBI" id="CHEBI:57783"/>
        <dbReference type="ChEBI" id="CHEBI:57792"/>
        <dbReference type="ChEBI" id="CHEBI:58262"/>
        <dbReference type="ChEBI" id="CHEBI:58349"/>
        <dbReference type="EC" id="1.1.1.267"/>
    </reaction>
    <physiologicalReaction direction="right-to-left" evidence="11">
        <dbReference type="Rhea" id="RHEA:13719"/>
    </physiologicalReaction>
</comment>
<dbReference type="AlphaFoldDB" id="A0A3B1CMB9"/>
<dbReference type="InterPro" id="IPR003821">
    <property type="entry name" value="DXP_reductoisomerase"/>
</dbReference>
<name>A0A3B1CMB9_9ZZZZ</name>
<dbReference type="InterPro" id="IPR036169">
    <property type="entry name" value="DXPR_C_sf"/>
</dbReference>
<proteinExistence type="inferred from homology"/>
<evidence type="ECO:0000256" key="3">
    <source>
        <dbReference type="ARBA" id="ARBA00005094"/>
    </source>
</evidence>
<dbReference type="EMBL" id="UOGE01000050">
    <property type="protein sequence ID" value="VAX20025.1"/>
    <property type="molecule type" value="Genomic_DNA"/>
</dbReference>
<dbReference type="Pfam" id="PF08436">
    <property type="entry name" value="DXP_redisom_C"/>
    <property type="match status" value="1"/>
</dbReference>
<evidence type="ECO:0000256" key="4">
    <source>
        <dbReference type="ARBA" id="ARBA00006825"/>
    </source>
</evidence>
<feature type="domain" description="1-deoxy-D-xylulose 5-phosphate reductoisomerase C-terminal" evidence="13">
    <location>
        <begin position="143"/>
        <end position="226"/>
    </location>
</feature>
<keyword evidence="7" id="KW-0521">NADP</keyword>
<feature type="domain" description="1-deoxy-D-xylulose 5-phosphate reductoisomerase N-terminal" evidence="12">
    <location>
        <begin position="4"/>
        <end position="129"/>
    </location>
</feature>
<dbReference type="GO" id="GO:0051484">
    <property type="term" value="P:isopentenyl diphosphate biosynthetic process, methylerythritol 4-phosphate pathway involved in terpenoid biosynthetic process"/>
    <property type="evidence" value="ECO:0007669"/>
    <property type="project" value="TreeGrafter"/>
</dbReference>
<dbReference type="FunFam" id="3.40.50.720:FF:000045">
    <property type="entry name" value="1-deoxy-D-xylulose 5-phosphate reductoisomerase"/>
    <property type="match status" value="1"/>
</dbReference>
<reference evidence="15" key="1">
    <citation type="submission" date="2018-06" db="EMBL/GenBank/DDBJ databases">
        <authorList>
            <person name="Zhirakovskaya E."/>
        </authorList>
    </citation>
    <scope>NUCLEOTIDE SEQUENCE</scope>
</reference>
<accession>A0A3B1CMB9</accession>
<dbReference type="SUPFAM" id="SSF69055">
    <property type="entry name" value="1-deoxy-D-xylulose-5-phosphate reductoisomerase, C-terminal domain"/>
    <property type="match status" value="1"/>
</dbReference>
<gene>
    <name evidence="15" type="ORF">MNBD_NITROSPINAE02-1386</name>
</gene>
<comment type="pathway">
    <text evidence="3">Isoprenoid biosynthesis; isopentenyl diphosphate biosynthesis via DXP pathway; isopentenyl diphosphate from 1-deoxy-D-xylulose 5-phosphate: step 1/6.</text>
</comment>
<dbReference type="GO" id="GO:0030145">
    <property type="term" value="F:manganese ion binding"/>
    <property type="evidence" value="ECO:0007669"/>
    <property type="project" value="TreeGrafter"/>
</dbReference>
<dbReference type="InterPro" id="IPR026877">
    <property type="entry name" value="DXPR_C"/>
</dbReference>
<dbReference type="PANTHER" id="PTHR30525">
    <property type="entry name" value="1-DEOXY-D-XYLULOSE 5-PHOSPHATE REDUCTOISOMERASE"/>
    <property type="match status" value="1"/>
</dbReference>
<comment type="cofactor">
    <cofactor evidence="1">
        <name>Mn(2+)</name>
        <dbReference type="ChEBI" id="CHEBI:29035"/>
    </cofactor>
</comment>
<dbReference type="Pfam" id="PF02670">
    <property type="entry name" value="DXP_reductoisom"/>
    <property type="match status" value="1"/>
</dbReference>
<comment type="similarity">
    <text evidence="4">Belongs to the DXR family.</text>
</comment>
<keyword evidence="8 15" id="KW-0560">Oxidoreductase</keyword>
<evidence type="ECO:0000256" key="10">
    <source>
        <dbReference type="ARBA" id="ARBA00023229"/>
    </source>
</evidence>
<dbReference type="InterPro" id="IPR036291">
    <property type="entry name" value="NAD(P)-bd_dom_sf"/>
</dbReference>
<dbReference type="Pfam" id="PF13288">
    <property type="entry name" value="DXPR_C"/>
    <property type="match status" value="1"/>
</dbReference>
<dbReference type="SUPFAM" id="SSF55347">
    <property type="entry name" value="Glyceraldehyde-3-phosphate dehydrogenase-like, C-terminal domain"/>
    <property type="match status" value="1"/>
</dbReference>
<evidence type="ECO:0000256" key="7">
    <source>
        <dbReference type="ARBA" id="ARBA00022857"/>
    </source>
</evidence>
<dbReference type="Gene3D" id="3.40.50.720">
    <property type="entry name" value="NAD(P)-binding Rossmann-like Domain"/>
    <property type="match status" value="1"/>
</dbReference>
<protein>
    <recommendedName>
        <fullName evidence="5">1-deoxy-D-xylulose-5-phosphate reductoisomerase</fullName>
        <ecNumber evidence="5">1.1.1.267</ecNumber>
    </recommendedName>
</protein>
<evidence type="ECO:0000256" key="1">
    <source>
        <dbReference type="ARBA" id="ARBA00001936"/>
    </source>
</evidence>
<organism evidence="15">
    <name type="scientific">hydrothermal vent metagenome</name>
    <dbReference type="NCBI Taxonomy" id="652676"/>
    <lineage>
        <taxon>unclassified sequences</taxon>
        <taxon>metagenomes</taxon>
        <taxon>ecological metagenomes</taxon>
    </lineage>
</organism>
<evidence type="ECO:0000313" key="15">
    <source>
        <dbReference type="EMBL" id="VAX20025.1"/>
    </source>
</evidence>
<dbReference type="GO" id="GO:0070402">
    <property type="term" value="F:NADPH binding"/>
    <property type="evidence" value="ECO:0007669"/>
    <property type="project" value="InterPro"/>
</dbReference>
<evidence type="ECO:0000256" key="6">
    <source>
        <dbReference type="ARBA" id="ARBA00022723"/>
    </source>
</evidence>
<keyword evidence="6" id="KW-0479">Metal-binding</keyword>
<dbReference type="GO" id="GO:0030604">
    <property type="term" value="F:1-deoxy-D-xylulose-5-phosphate reductoisomerase activity"/>
    <property type="evidence" value="ECO:0007669"/>
    <property type="project" value="UniProtKB-EC"/>
</dbReference>
<dbReference type="PANTHER" id="PTHR30525:SF0">
    <property type="entry name" value="1-DEOXY-D-XYLULOSE 5-PHOSPHATE REDUCTOISOMERASE, CHLOROPLASTIC"/>
    <property type="match status" value="1"/>
</dbReference>
<evidence type="ECO:0000256" key="11">
    <source>
        <dbReference type="ARBA" id="ARBA00048543"/>
    </source>
</evidence>
<dbReference type="PIRSF" id="PIRSF006205">
    <property type="entry name" value="Dxp_reductismrs"/>
    <property type="match status" value="1"/>
</dbReference>
<sequence length="383" mass="41582">MKNIAILGSTGSIGVSALKVIESQPDHFRVIALSARSNLQKLASQIEKFRPSIVSVADKEKAETLKSMIQADVKITFGLEGAMECAASEEADMVISAMVGATGLAPTMAAIKAGKDIALANKESMVTAGQMVMREAEANHVKIVPIDSEHSAIFQALRGEKISSARRLILTASGGPFLRKPYEELDNVTVEEALNHPNWSMGRKIAIDSATMMNKGLEVIEARWLFNFSADDIDTLVHPQSIIHSMVEFSDSSVIAQLGLPDMRTPIAFALSFPERLETELASLNLAQIKTLTFEAVDTKKFPLLAAAYEALRMGGSAPAVLNSANETAVEAFLKGEIKFTGIAGVVEKVLFSHRPCEIKTMEEAIDQDRWGRTRAREIIARL</sequence>
<dbReference type="SUPFAM" id="SSF51735">
    <property type="entry name" value="NAD(P)-binding Rossmann-fold domains"/>
    <property type="match status" value="1"/>
</dbReference>
<feature type="domain" description="DXP reductoisomerase C-terminal" evidence="14">
    <location>
        <begin position="258"/>
        <end position="374"/>
    </location>
</feature>
<dbReference type="UniPathway" id="UPA00056">
    <property type="reaction ID" value="UER00092"/>
</dbReference>
<dbReference type="InterPro" id="IPR013512">
    <property type="entry name" value="DXP_reductoisomerase_N"/>
</dbReference>
<evidence type="ECO:0000256" key="9">
    <source>
        <dbReference type="ARBA" id="ARBA00023211"/>
    </source>
</evidence>
<evidence type="ECO:0000256" key="5">
    <source>
        <dbReference type="ARBA" id="ARBA00012366"/>
    </source>
</evidence>
<evidence type="ECO:0000259" key="14">
    <source>
        <dbReference type="Pfam" id="PF13288"/>
    </source>
</evidence>